<dbReference type="Pfam" id="PF01464">
    <property type="entry name" value="SLT"/>
    <property type="match status" value="1"/>
</dbReference>
<dbReference type="AlphaFoldDB" id="A0A926DGV4"/>
<dbReference type="GO" id="GO:0000270">
    <property type="term" value="P:peptidoglycan metabolic process"/>
    <property type="evidence" value="ECO:0007669"/>
    <property type="project" value="InterPro"/>
</dbReference>
<feature type="domain" description="Transglycosylase SLT" evidence="3">
    <location>
        <begin position="40"/>
        <end position="150"/>
    </location>
</feature>
<keyword evidence="2" id="KW-0812">Transmembrane</keyword>
<dbReference type="PANTHER" id="PTHR37423:SF2">
    <property type="entry name" value="MEMBRANE-BOUND LYTIC MUREIN TRANSGLYCOSYLASE C"/>
    <property type="match status" value="1"/>
</dbReference>
<reference evidence="4" key="1">
    <citation type="submission" date="2020-08" db="EMBL/GenBank/DDBJ databases">
        <title>Genome public.</title>
        <authorList>
            <person name="Liu C."/>
            <person name="Sun Q."/>
        </authorList>
    </citation>
    <scope>NUCLEOTIDE SEQUENCE</scope>
    <source>
        <strain evidence="4">NSJ-63</strain>
    </source>
</reference>
<evidence type="ECO:0000313" key="4">
    <source>
        <dbReference type="EMBL" id="MBC8537549.1"/>
    </source>
</evidence>
<accession>A0A926DGV4</accession>
<evidence type="ECO:0000259" key="3">
    <source>
        <dbReference type="Pfam" id="PF01464"/>
    </source>
</evidence>
<comment type="caution">
    <text evidence="4">The sequence shown here is derived from an EMBL/GenBank/DDBJ whole genome shotgun (WGS) entry which is preliminary data.</text>
</comment>
<keyword evidence="2" id="KW-1133">Transmembrane helix</keyword>
<evidence type="ECO:0000256" key="1">
    <source>
        <dbReference type="ARBA" id="ARBA00007734"/>
    </source>
</evidence>
<dbReference type="CDD" id="cd16896">
    <property type="entry name" value="LT_Slt70-like"/>
    <property type="match status" value="1"/>
</dbReference>
<dbReference type="PROSITE" id="PS00922">
    <property type="entry name" value="TRANSGLYCOSYLASE"/>
    <property type="match status" value="1"/>
</dbReference>
<dbReference type="EMBL" id="JACRSS010000001">
    <property type="protein sequence ID" value="MBC8537549.1"/>
    <property type="molecule type" value="Genomic_DNA"/>
</dbReference>
<gene>
    <name evidence="4" type="ORF">H8693_01210</name>
</gene>
<dbReference type="SUPFAM" id="SSF53955">
    <property type="entry name" value="Lysozyme-like"/>
    <property type="match status" value="1"/>
</dbReference>
<dbReference type="PANTHER" id="PTHR37423">
    <property type="entry name" value="SOLUBLE LYTIC MUREIN TRANSGLYCOSYLASE-RELATED"/>
    <property type="match status" value="1"/>
</dbReference>
<comment type="similarity">
    <text evidence="1">Belongs to the transglycosylase Slt family.</text>
</comment>
<dbReference type="GO" id="GO:0016020">
    <property type="term" value="C:membrane"/>
    <property type="evidence" value="ECO:0007669"/>
    <property type="project" value="InterPro"/>
</dbReference>
<keyword evidence="2" id="KW-0472">Membrane</keyword>
<keyword evidence="5" id="KW-1185">Reference proteome</keyword>
<evidence type="ECO:0000313" key="5">
    <source>
        <dbReference type="Proteomes" id="UP000617951"/>
    </source>
</evidence>
<dbReference type="RefSeq" id="WP_249279451.1">
    <property type="nucleotide sequence ID" value="NZ_JACRSS010000001.1"/>
</dbReference>
<proteinExistence type="inferred from homology"/>
<sequence length="187" mass="21932">MGRKQKIALTFFIICIFILLIIVGGYMFVKTRYPLKYEDYIMKYAEEYHLDPYFVCSIIWTESKFDPEVVSSRGAVGLMQIMPDTGKWIAGKLGMEDFEEENLHDPETNIQMGCWYLKFLSDKFDGDTTKIAAAYNAGHNRVSEWMTDPEHSTDGETLDNIPFEETKNYVERERQSYEIYKFLYKLA</sequence>
<dbReference type="InterPro" id="IPR000189">
    <property type="entry name" value="Transglyc_AS"/>
</dbReference>
<evidence type="ECO:0000256" key="2">
    <source>
        <dbReference type="SAM" id="Phobius"/>
    </source>
</evidence>
<name>A0A926DGV4_9FIRM</name>
<dbReference type="Proteomes" id="UP000617951">
    <property type="component" value="Unassembled WGS sequence"/>
</dbReference>
<feature type="transmembrane region" description="Helical" evidence="2">
    <location>
        <begin position="7"/>
        <end position="29"/>
    </location>
</feature>
<dbReference type="GO" id="GO:0008933">
    <property type="term" value="F:peptidoglycan lytic transglycosylase activity"/>
    <property type="evidence" value="ECO:0007669"/>
    <property type="project" value="InterPro"/>
</dbReference>
<organism evidence="4 5">
    <name type="scientific">Guopingia tenuis</name>
    <dbReference type="NCBI Taxonomy" id="2763656"/>
    <lineage>
        <taxon>Bacteria</taxon>
        <taxon>Bacillati</taxon>
        <taxon>Bacillota</taxon>
        <taxon>Clostridia</taxon>
        <taxon>Christensenellales</taxon>
        <taxon>Christensenellaceae</taxon>
        <taxon>Guopingia</taxon>
    </lineage>
</organism>
<dbReference type="InterPro" id="IPR023346">
    <property type="entry name" value="Lysozyme-like_dom_sf"/>
</dbReference>
<protein>
    <submittedName>
        <fullName evidence="4">Lytic transglycosylase domain-containing protein</fullName>
    </submittedName>
</protein>
<dbReference type="Gene3D" id="1.10.530.10">
    <property type="match status" value="1"/>
</dbReference>
<dbReference type="InterPro" id="IPR008258">
    <property type="entry name" value="Transglycosylase_SLT_dom_1"/>
</dbReference>